<proteinExistence type="predicted"/>
<dbReference type="RefSeq" id="XP_008720343.1">
    <property type="nucleotide sequence ID" value="XM_008722121.1"/>
</dbReference>
<dbReference type="InParanoid" id="W2RK12"/>
<dbReference type="eggNOG" id="ENOG502RPWS">
    <property type="taxonomic scope" value="Eukaryota"/>
</dbReference>
<dbReference type="OrthoDB" id="4364580at2759"/>
<evidence type="ECO:0000313" key="1">
    <source>
        <dbReference type="EMBL" id="ETN36811.1"/>
    </source>
</evidence>
<protein>
    <submittedName>
        <fullName evidence="1">Uncharacterized protein</fullName>
    </submittedName>
</protein>
<evidence type="ECO:0000313" key="2">
    <source>
        <dbReference type="Proteomes" id="UP000030752"/>
    </source>
</evidence>
<gene>
    <name evidence="1" type="ORF">HMPREF1541_07798</name>
</gene>
<sequence>MLATSLHSAGLQDFHEPQLFFGTKGTKLRFKSTPHCPTLLDVIEEFQIYLADIINMEHVDKDRFFTDIAREVCPPVSVLAQQALAFNEQLQTYLWKQCCQEQHASQIYDSQPLKKGGRGHVPPKRSLLYKGGIHYFQLYASVKEVWDVVKTMPFNNDGLEEMALDPLIQQAARHVQGGSTRDAHIIKRSYEASKRRAHQAIQDSQHKLFSIHKEYRISWRLFTQLQARLTRVPAEELAPTLNDCPSSTWAI</sequence>
<keyword evidence="2" id="KW-1185">Reference proteome</keyword>
<dbReference type="STRING" id="1220924.W2RK12"/>
<accession>W2RK12</accession>
<dbReference type="VEuPathDB" id="FungiDB:HMPREF1541_07798"/>
<dbReference type="HOGENOM" id="CLU_1107077_0_0_1"/>
<reference evidence="1 2" key="1">
    <citation type="submission" date="2013-03" db="EMBL/GenBank/DDBJ databases">
        <title>The Genome Sequence of Phialophora europaea CBS 101466.</title>
        <authorList>
            <consortium name="The Broad Institute Genomics Platform"/>
            <person name="Cuomo C."/>
            <person name="de Hoog S."/>
            <person name="Gorbushina A."/>
            <person name="Walker B."/>
            <person name="Young S.K."/>
            <person name="Zeng Q."/>
            <person name="Gargeya S."/>
            <person name="Fitzgerald M."/>
            <person name="Haas B."/>
            <person name="Abouelleil A."/>
            <person name="Allen A.W."/>
            <person name="Alvarado L."/>
            <person name="Arachchi H.M."/>
            <person name="Berlin A.M."/>
            <person name="Chapman S.B."/>
            <person name="Gainer-Dewar J."/>
            <person name="Goldberg J."/>
            <person name="Griggs A."/>
            <person name="Gujja S."/>
            <person name="Hansen M."/>
            <person name="Howarth C."/>
            <person name="Imamovic A."/>
            <person name="Ireland A."/>
            <person name="Larimer J."/>
            <person name="McCowan C."/>
            <person name="Murphy C."/>
            <person name="Pearson M."/>
            <person name="Poon T.W."/>
            <person name="Priest M."/>
            <person name="Roberts A."/>
            <person name="Saif S."/>
            <person name="Shea T."/>
            <person name="Sisk P."/>
            <person name="Sykes S."/>
            <person name="Wortman J."/>
            <person name="Nusbaum C."/>
            <person name="Birren B."/>
        </authorList>
    </citation>
    <scope>NUCLEOTIDE SEQUENCE [LARGE SCALE GENOMIC DNA]</scope>
    <source>
        <strain evidence="1 2">CBS 101466</strain>
    </source>
</reference>
<organism evidence="1 2">
    <name type="scientific">Cyphellophora europaea (strain CBS 101466)</name>
    <name type="common">Phialophora europaea</name>
    <dbReference type="NCBI Taxonomy" id="1220924"/>
    <lineage>
        <taxon>Eukaryota</taxon>
        <taxon>Fungi</taxon>
        <taxon>Dikarya</taxon>
        <taxon>Ascomycota</taxon>
        <taxon>Pezizomycotina</taxon>
        <taxon>Eurotiomycetes</taxon>
        <taxon>Chaetothyriomycetidae</taxon>
        <taxon>Chaetothyriales</taxon>
        <taxon>Cyphellophoraceae</taxon>
        <taxon>Cyphellophora</taxon>
    </lineage>
</organism>
<dbReference type="AlphaFoldDB" id="W2RK12"/>
<dbReference type="GeneID" id="19975137"/>
<name>W2RK12_CYPE1</name>
<dbReference type="EMBL" id="KB822724">
    <property type="protein sequence ID" value="ETN36811.1"/>
    <property type="molecule type" value="Genomic_DNA"/>
</dbReference>
<dbReference type="Proteomes" id="UP000030752">
    <property type="component" value="Unassembled WGS sequence"/>
</dbReference>